<dbReference type="AlphaFoldDB" id="A0A8C5UBB6"/>
<evidence type="ECO:0000256" key="12">
    <source>
        <dbReference type="ARBA" id="ARBA00022741"/>
    </source>
</evidence>
<keyword evidence="17 26" id="KW-0472">Membrane</keyword>
<dbReference type="Gene3D" id="3.30.200.20">
    <property type="entry name" value="Phosphorylase Kinase, domain 1"/>
    <property type="match status" value="1"/>
</dbReference>
<feature type="glycosylation site" description="N-linked (GlcNAc...) asparagine" evidence="30">
    <location>
        <position position="281"/>
    </location>
</feature>
<dbReference type="FunFam" id="3.30.200.20:FF:000011">
    <property type="entry name" value="Fibroblast growth factor receptor"/>
    <property type="match status" value="1"/>
</dbReference>
<dbReference type="Proteomes" id="UP000694560">
    <property type="component" value="Unplaced"/>
</dbReference>
<evidence type="ECO:0000256" key="23">
    <source>
        <dbReference type="ARBA" id="ARBA00023319"/>
    </source>
</evidence>
<dbReference type="PROSITE" id="PS50011">
    <property type="entry name" value="PROTEIN_KINASE_DOM"/>
    <property type="match status" value="1"/>
</dbReference>
<evidence type="ECO:0000256" key="19">
    <source>
        <dbReference type="ARBA" id="ARBA00023157"/>
    </source>
</evidence>
<keyword evidence="15" id="KW-0832">Ubl conjugation</keyword>
<evidence type="ECO:0000256" key="22">
    <source>
        <dbReference type="ARBA" id="ARBA00023242"/>
    </source>
</evidence>
<feature type="signal peptide" evidence="34">
    <location>
        <begin position="1"/>
        <end position="21"/>
    </location>
</feature>
<evidence type="ECO:0000313" key="37">
    <source>
        <dbReference type="Ensembl" id="ENSMCSP00000019484.1"/>
    </source>
</evidence>
<feature type="disulfide bond" evidence="29">
    <location>
        <begin position="54"/>
        <end position="100"/>
    </location>
</feature>
<evidence type="ECO:0000256" key="28">
    <source>
        <dbReference type="PIRSR" id="PIRSR000628-2"/>
    </source>
</evidence>
<evidence type="ECO:0000256" key="18">
    <source>
        <dbReference type="ARBA" id="ARBA00023137"/>
    </source>
</evidence>
<feature type="transmembrane region" description="Helical" evidence="33">
    <location>
        <begin position="341"/>
        <end position="361"/>
    </location>
</feature>
<feature type="domain" description="Ig-like" evidence="36">
    <location>
        <begin position="131"/>
        <end position="210"/>
    </location>
</feature>
<evidence type="ECO:0000256" key="32">
    <source>
        <dbReference type="SAM" id="MobiDB-lite"/>
    </source>
</evidence>
<keyword evidence="23" id="KW-0393">Immunoglobulin domain</keyword>
<keyword evidence="19 29" id="KW-1015">Disulfide bond</keyword>
<dbReference type="InterPro" id="IPR036179">
    <property type="entry name" value="Ig-like_dom_sf"/>
</dbReference>
<dbReference type="Pfam" id="PF07714">
    <property type="entry name" value="PK_Tyr_Ser-Thr"/>
    <property type="match status" value="1"/>
</dbReference>
<accession>A0A8C5UBB6</accession>
<keyword evidence="12 26" id="KW-0547">Nucleotide-binding</keyword>
<evidence type="ECO:0000256" key="8">
    <source>
        <dbReference type="ARBA" id="ARBA00022679"/>
    </source>
</evidence>
<dbReference type="GO" id="GO:0008284">
    <property type="term" value="P:positive regulation of cell population proliferation"/>
    <property type="evidence" value="ECO:0007669"/>
    <property type="project" value="InterPro"/>
</dbReference>
<dbReference type="InterPro" id="IPR050122">
    <property type="entry name" value="RTK"/>
</dbReference>
<feature type="binding site" evidence="28">
    <location>
        <position position="578"/>
    </location>
    <ligand>
        <name>ATP</name>
        <dbReference type="ChEBI" id="CHEBI:30616"/>
    </ligand>
</feature>
<dbReference type="InterPro" id="IPR001245">
    <property type="entry name" value="Ser-Thr/Tyr_kinase_cat_dom"/>
</dbReference>
<organism evidence="37 38">
    <name type="scientific">Malurus cyaneus samueli</name>
    <dbReference type="NCBI Taxonomy" id="2593467"/>
    <lineage>
        <taxon>Eukaryota</taxon>
        <taxon>Metazoa</taxon>
        <taxon>Chordata</taxon>
        <taxon>Craniata</taxon>
        <taxon>Vertebrata</taxon>
        <taxon>Euteleostomi</taxon>
        <taxon>Archelosauria</taxon>
        <taxon>Archosauria</taxon>
        <taxon>Dinosauria</taxon>
        <taxon>Saurischia</taxon>
        <taxon>Theropoda</taxon>
        <taxon>Coelurosauria</taxon>
        <taxon>Aves</taxon>
        <taxon>Neognathae</taxon>
        <taxon>Neoaves</taxon>
        <taxon>Telluraves</taxon>
        <taxon>Australaves</taxon>
        <taxon>Passeriformes</taxon>
        <taxon>Meliphagoidea</taxon>
        <taxon>Maluridae</taxon>
        <taxon>Malurus</taxon>
    </lineage>
</organism>
<dbReference type="InterPro" id="IPR007110">
    <property type="entry name" value="Ig-like_dom"/>
</dbReference>
<dbReference type="GO" id="GO:0005829">
    <property type="term" value="C:cytosol"/>
    <property type="evidence" value="ECO:0007669"/>
    <property type="project" value="UniProtKB-SubCell"/>
</dbReference>
<evidence type="ECO:0000256" key="2">
    <source>
        <dbReference type="ARBA" id="ARBA00004251"/>
    </source>
</evidence>
<dbReference type="SMART" id="SM00219">
    <property type="entry name" value="TyrKc"/>
    <property type="match status" value="1"/>
</dbReference>
<feature type="glycosylation site" description="N-linked (GlcNAc...) asparagine" evidence="30">
    <location>
        <position position="260"/>
    </location>
</feature>
<dbReference type="Gene3D" id="1.10.510.10">
    <property type="entry name" value="Transferase(Phosphotransferase) domain 1"/>
    <property type="match status" value="1"/>
</dbReference>
<feature type="domain" description="Ig-like" evidence="36">
    <location>
        <begin position="219"/>
        <end position="321"/>
    </location>
</feature>
<keyword evidence="6" id="KW-1003">Cell membrane</keyword>
<feature type="glycosylation site" description="N-linked (GlcNAc...) asparagine" evidence="30">
    <location>
        <position position="204"/>
    </location>
</feature>
<dbReference type="PIRSF" id="PIRSF000628">
    <property type="entry name" value="FGFR"/>
    <property type="match status" value="1"/>
</dbReference>
<dbReference type="InterPro" id="IPR020635">
    <property type="entry name" value="Tyr_kinase_cat_dom"/>
</dbReference>
<evidence type="ECO:0000313" key="38">
    <source>
        <dbReference type="Proteomes" id="UP000694560"/>
    </source>
</evidence>
<keyword evidence="7" id="KW-0597">Phosphoprotein</keyword>
<dbReference type="InterPro" id="IPR016248">
    <property type="entry name" value="FGF_rcpt_fam"/>
</dbReference>
<dbReference type="CDD" id="cd04973">
    <property type="entry name" value="IgI_1_FGFR"/>
    <property type="match status" value="1"/>
</dbReference>
<feature type="glycosylation site" description="N-linked (GlcNAc...) asparagine" evidence="30">
    <location>
        <position position="191"/>
    </location>
</feature>
<dbReference type="GO" id="GO:0045597">
    <property type="term" value="P:positive regulation of cell differentiation"/>
    <property type="evidence" value="ECO:0007669"/>
    <property type="project" value="TreeGrafter"/>
</dbReference>
<dbReference type="InterPro" id="IPR004074">
    <property type="entry name" value="IL-1_rcpt_I/II-typ"/>
</dbReference>
<feature type="binding site" evidence="28 31">
    <location>
        <position position="469"/>
    </location>
    <ligand>
        <name>ATP</name>
        <dbReference type="ChEBI" id="CHEBI:30616"/>
    </ligand>
</feature>
<reference evidence="37" key="2">
    <citation type="submission" date="2025-09" db="UniProtKB">
        <authorList>
            <consortium name="Ensembl"/>
        </authorList>
    </citation>
    <scope>IDENTIFICATION</scope>
</reference>
<dbReference type="PANTHER" id="PTHR24416:SF131">
    <property type="entry name" value="FIBROBLAST GROWTH FACTOR RECEPTOR 1"/>
    <property type="match status" value="1"/>
</dbReference>
<feature type="disulfide bond" evidence="29">
    <location>
        <begin position="241"/>
        <end position="305"/>
    </location>
</feature>
<comment type="similarity">
    <text evidence="5">Belongs to the interleukin-1 receptor family.</text>
</comment>
<dbReference type="FunFam" id="2.60.40.10:FF:000408">
    <property type="entry name" value="Fibroblast growth factor receptor"/>
    <property type="match status" value="1"/>
</dbReference>
<dbReference type="GO" id="GO:0043235">
    <property type="term" value="C:receptor complex"/>
    <property type="evidence" value="ECO:0007669"/>
    <property type="project" value="TreeGrafter"/>
</dbReference>
<dbReference type="InterPro" id="IPR011009">
    <property type="entry name" value="Kinase-like_dom_sf"/>
</dbReference>
<dbReference type="SUPFAM" id="SSF56112">
    <property type="entry name" value="Protein kinase-like (PK-like)"/>
    <property type="match status" value="1"/>
</dbReference>
<evidence type="ECO:0000256" key="27">
    <source>
        <dbReference type="PIRSR" id="PIRSR000628-1"/>
    </source>
</evidence>
<dbReference type="EC" id="2.7.10.1" evidence="26"/>
<dbReference type="OrthoDB" id="5984265at2759"/>
<dbReference type="PANTHER" id="PTHR24416">
    <property type="entry name" value="TYROSINE-PROTEIN KINASE RECEPTOR"/>
    <property type="match status" value="1"/>
</dbReference>
<evidence type="ECO:0000256" key="10">
    <source>
        <dbReference type="ARBA" id="ARBA00022729"/>
    </source>
</evidence>
<feature type="domain" description="Ig-like" evidence="36">
    <location>
        <begin position="33"/>
        <end position="118"/>
    </location>
</feature>
<dbReference type="GO" id="GO:0017134">
    <property type="term" value="F:fibroblast growth factor binding"/>
    <property type="evidence" value="ECO:0007669"/>
    <property type="project" value="TreeGrafter"/>
</dbReference>
<dbReference type="InterPro" id="IPR013151">
    <property type="entry name" value="Immunoglobulin_dom"/>
</dbReference>
<keyword evidence="22" id="KW-0539">Nucleus</keyword>
<dbReference type="InterPro" id="IPR013783">
    <property type="entry name" value="Ig-like_fold"/>
</dbReference>
<evidence type="ECO:0000256" key="34">
    <source>
        <dbReference type="SAM" id="SignalP"/>
    </source>
</evidence>
<evidence type="ECO:0000256" key="24">
    <source>
        <dbReference type="ARBA" id="ARBA00023329"/>
    </source>
</evidence>
<dbReference type="PROSITE" id="PS00107">
    <property type="entry name" value="PROTEIN_KINASE_ATP"/>
    <property type="match status" value="1"/>
</dbReference>
<dbReference type="PROSITE" id="PS50835">
    <property type="entry name" value="IG_LIKE"/>
    <property type="match status" value="3"/>
</dbReference>
<keyword evidence="18 26" id="KW-0829">Tyrosine-protein kinase</keyword>
<dbReference type="GO" id="GO:0005007">
    <property type="term" value="F:fibroblast growth factor receptor activity"/>
    <property type="evidence" value="ECO:0007669"/>
    <property type="project" value="InterPro"/>
</dbReference>
<evidence type="ECO:0000256" key="3">
    <source>
        <dbReference type="ARBA" id="ARBA00004514"/>
    </source>
</evidence>
<keyword evidence="24" id="KW-0968">Cytoplasmic vesicle</keyword>
<dbReference type="Pfam" id="PF13927">
    <property type="entry name" value="Ig_3"/>
    <property type="match status" value="1"/>
</dbReference>
<evidence type="ECO:0000256" key="16">
    <source>
        <dbReference type="ARBA" id="ARBA00022989"/>
    </source>
</evidence>
<dbReference type="Ensembl" id="ENSMCST00000019975.1">
    <property type="protein sequence ID" value="ENSMCSP00000019484.1"/>
    <property type="gene ID" value="ENSMCSG00000013655.1"/>
</dbReference>
<dbReference type="GO" id="GO:0005886">
    <property type="term" value="C:plasma membrane"/>
    <property type="evidence" value="ECO:0007669"/>
    <property type="project" value="UniProtKB-SubCell"/>
</dbReference>
<dbReference type="PRINTS" id="PR01536">
    <property type="entry name" value="INTRLKN1R12F"/>
</dbReference>
<dbReference type="InterPro" id="IPR000719">
    <property type="entry name" value="Prot_kinase_dom"/>
</dbReference>
<keyword evidence="20 26" id="KW-0675">Receptor</keyword>
<evidence type="ECO:0000256" key="17">
    <source>
        <dbReference type="ARBA" id="ARBA00023136"/>
    </source>
</evidence>
<feature type="glycosylation site" description="N-linked (GlcNAc...) asparagine" evidence="30">
    <location>
        <position position="294"/>
    </location>
</feature>
<dbReference type="SMART" id="SM00408">
    <property type="entry name" value="IGc2"/>
    <property type="match status" value="3"/>
</dbReference>
<feature type="glycosylation site" description="N-linked (GlcNAc...) asparagine" evidence="30">
    <location>
        <position position="76"/>
    </location>
</feature>
<comment type="subcellular location">
    <subcellularLocation>
        <location evidence="2">Cell membrane</location>
        <topology evidence="2">Single-pass type I membrane protein</topology>
    </subcellularLocation>
    <subcellularLocation>
        <location evidence="3">Cytoplasm</location>
        <location evidence="3">Cytosol</location>
    </subcellularLocation>
    <subcellularLocation>
        <location evidence="4">Cytoplasmic vesicle</location>
    </subcellularLocation>
    <subcellularLocation>
        <location evidence="1">Nucleus</location>
    </subcellularLocation>
</comment>
<comment type="catalytic activity">
    <reaction evidence="25 26">
        <text>L-tyrosyl-[protein] + ATP = O-phospho-L-tyrosyl-[protein] + ADP + H(+)</text>
        <dbReference type="Rhea" id="RHEA:10596"/>
        <dbReference type="Rhea" id="RHEA-COMP:10136"/>
        <dbReference type="Rhea" id="RHEA-COMP:20101"/>
        <dbReference type="ChEBI" id="CHEBI:15378"/>
        <dbReference type="ChEBI" id="CHEBI:30616"/>
        <dbReference type="ChEBI" id="CHEBI:46858"/>
        <dbReference type="ChEBI" id="CHEBI:61978"/>
        <dbReference type="ChEBI" id="CHEBI:456216"/>
        <dbReference type="EC" id="2.7.10.1"/>
    </reaction>
</comment>
<evidence type="ECO:0000256" key="13">
    <source>
        <dbReference type="ARBA" id="ARBA00022777"/>
    </source>
</evidence>
<comment type="similarity">
    <text evidence="26">Belongs to the protein kinase superfamily. Tyr protein kinase family. Fibroblast growth factor receptor subfamily.</text>
</comment>
<dbReference type="PRINTS" id="PR00109">
    <property type="entry name" value="TYRKINASE"/>
</dbReference>
<evidence type="ECO:0000259" key="36">
    <source>
        <dbReference type="PROSITE" id="PS50835"/>
    </source>
</evidence>
<dbReference type="CDD" id="cd05098">
    <property type="entry name" value="PTKc_FGFR1"/>
    <property type="match status" value="1"/>
</dbReference>
<keyword evidence="13 26" id="KW-0418">Kinase</keyword>
<evidence type="ECO:0000259" key="35">
    <source>
        <dbReference type="PROSITE" id="PS50011"/>
    </source>
</evidence>
<evidence type="ECO:0000256" key="33">
    <source>
        <dbReference type="SAM" id="Phobius"/>
    </source>
</evidence>
<evidence type="ECO:0000256" key="29">
    <source>
        <dbReference type="PIRSR" id="PIRSR000628-3"/>
    </source>
</evidence>
<feature type="binding site" evidence="28">
    <location>
        <begin position="517"/>
        <end position="519"/>
    </location>
    <ligand>
        <name>ATP</name>
        <dbReference type="ChEBI" id="CHEBI:30616"/>
    </ligand>
</feature>
<feature type="chain" id="PRO_5034647923" description="Fibroblast growth factor receptor" evidence="34">
    <location>
        <begin position="22"/>
        <end position="771"/>
    </location>
</feature>
<feature type="domain" description="Protein kinase" evidence="35">
    <location>
        <begin position="433"/>
        <end position="717"/>
    </location>
</feature>
<evidence type="ECO:0000256" key="20">
    <source>
        <dbReference type="ARBA" id="ARBA00023170"/>
    </source>
</evidence>
<dbReference type="Pfam" id="PF00047">
    <property type="entry name" value="ig"/>
    <property type="match status" value="1"/>
</dbReference>
<name>A0A8C5UBB6_9PASS</name>
<feature type="binding site" evidence="28">
    <location>
        <position position="592"/>
    </location>
    <ligand>
        <name>ATP</name>
        <dbReference type="ChEBI" id="CHEBI:30616"/>
    </ligand>
</feature>
<evidence type="ECO:0000256" key="31">
    <source>
        <dbReference type="PROSITE-ProRule" id="PRU10141"/>
    </source>
</evidence>
<evidence type="ECO:0000256" key="14">
    <source>
        <dbReference type="ARBA" id="ARBA00022840"/>
    </source>
</evidence>
<dbReference type="Gene3D" id="2.60.40.10">
    <property type="entry name" value="Immunoglobulins"/>
    <property type="match status" value="3"/>
</dbReference>
<evidence type="ECO:0000256" key="21">
    <source>
        <dbReference type="ARBA" id="ARBA00023180"/>
    </source>
</evidence>
<feature type="binding site" evidence="28">
    <location>
        <begin position="439"/>
        <end position="445"/>
    </location>
    <ligand>
        <name>ATP</name>
        <dbReference type="ChEBI" id="CHEBI:30616"/>
    </ligand>
</feature>
<dbReference type="FunFam" id="2.60.40.10:FF:000020">
    <property type="entry name" value="Fibroblast growth factor receptor"/>
    <property type="match status" value="1"/>
</dbReference>
<sequence>MFTWRCLILWAVLVTATLCAARPAPTLPEQAVPKAKMEVESYSAHPGELLQLRCRLRDDVQSINWVRDGVQLPENNRTRITGDEVELRDVVPEDSGLYACMTNSPSGSDTTYFSVNISGLCLFSLSEASLCLQSHCSYWTYPEEDGEERAVHHNPTLVETRWMKIGETFYGTGSHKRSIIMDSVVPSDKGNYTCIVENKYGSINHTYQLDVVERSPHRPILQAGLPANKTVALGSNVEFVCKVYSDPQPHIQWLKHIEVNGSKIGPDNLPYVQILKTAGVNTTDKEMEVLHLRNVSFEDAGEYTCLAGNSIGISHHSAWLTVLEAIEDTPAIMTSPFYLEIIIYCIGAFLISCMVVTIIIYKLKSTTKKTDFNSQLAVHKLAKSIPLRRQVTESREGVCLYLLPLLDGTPMLAGVSEYELPEDPRWELPRDRLILGKPLGEGCFGQVVLAEAIGLDKDKPNRVTKVAVKMLKSDATEKDLSDLISEMEMMKMIGKHKNIINLLGACTQDGPLYVIVEYASKGNLREYLQARRPPGMEYCYNPSHVPEEQLSFKDLVSCAYQVARGMEYLCIHRDLAARNVLVTEDNVMKIADFGLARDIHHIDYYKKTTNGRLPVKWMAPEALFDRIYTHQSDVWSFGVLLWEIFTLGGSPYPGVPVEELFKLLKEGHRMDKPSNCTNEYMMMRDCWHAVPSQRPTFKQLVEDLDRIVAMTSNQEYLDLSVPLDQYSPAFPATRSSTCSSGEDSVFAHDPLPDEPCLPKLPPQHSNGLKRH</sequence>
<feature type="active site" description="Proton acceptor" evidence="27">
    <location>
        <position position="574"/>
    </location>
</feature>
<evidence type="ECO:0000256" key="6">
    <source>
        <dbReference type="ARBA" id="ARBA00022475"/>
    </source>
</evidence>
<evidence type="ECO:0000256" key="7">
    <source>
        <dbReference type="ARBA" id="ARBA00022553"/>
    </source>
</evidence>
<feature type="glycosylation site" description="N-linked (GlcNAc...) asparagine" evidence="30">
    <location>
        <position position="116"/>
    </location>
</feature>
<keyword evidence="8 26" id="KW-0808">Transferase</keyword>
<feature type="glycosylation site" description="N-linked (GlcNAc...) asparagine" evidence="30">
    <location>
        <position position="228"/>
    </location>
</feature>
<feature type="region of interest" description="Disordered" evidence="32">
    <location>
        <begin position="741"/>
        <end position="771"/>
    </location>
</feature>
<dbReference type="FunFam" id="1.10.510.10:FF:000007">
    <property type="entry name" value="Fibroblast growth factor receptor"/>
    <property type="match status" value="1"/>
</dbReference>
<keyword evidence="21 30" id="KW-0325">Glycoprotein</keyword>
<feature type="binding site" evidence="28">
    <location>
        <position position="523"/>
    </location>
    <ligand>
        <name>ATP</name>
        <dbReference type="ChEBI" id="CHEBI:30616"/>
    </ligand>
</feature>
<dbReference type="InterPro" id="IPR028174">
    <property type="entry name" value="FGF_rcpt_1"/>
</dbReference>
<dbReference type="GO" id="GO:0048513">
    <property type="term" value="P:animal organ development"/>
    <property type="evidence" value="ECO:0007669"/>
    <property type="project" value="UniProtKB-ARBA"/>
</dbReference>
<evidence type="ECO:0000256" key="4">
    <source>
        <dbReference type="ARBA" id="ARBA00004541"/>
    </source>
</evidence>
<keyword evidence="16 33" id="KW-1133">Transmembrane helix</keyword>
<dbReference type="GO" id="GO:0005634">
    <property type="term" value="C:nucleus"/>
    <property type="evidence" value="ECO:0007669"/>
    <property type="project" value="UniProtKB-SubCell"/>
</dbReference>
<proteinExistence type="inferred from homology"/>
<evidence type="ECO:0000256" key="26">
    <source>
        <dbReference type="PIRNR" id="PIRNR000628"/>
    </source>
</evidence>
<dbReference type="GO" id="GO:0004908">
    <property type="term" value="F:interleukin-1 receptor activity"/>
    <property type="evidence" value="ECO:0007669"/>
    <property type="project" value="InterPro"/>
</dbReference>
<dbReference type="GO" id="GO:0005524">
    <property type="term" value="F:ATP binding"/>
    <property type="evidence" value="ECO:0007669"/>
    <property type="project" value="UniProtKB-UniRule"/>
</dbReference>
<dbReference type="GO" id="GO:0031410">
    <property type="term" value="C:cytoplasmic vesicle"/>
    <property type="evidence" value="ECO:0007669"/>
    <property type="project" value="UniProtKB-SubCell"/>
</dbReference>
<reference evidence="37" key="1">
    <citation type="submission" date="2025-08" db="UniProtKB">
        <authorList>
            <consortium name="Ensembl"/>
        </authorList>
    </citation>
    <scope>IDENTIFICATION</scope>
</reference>
<keyword evidence="10 34" id="KW-0732">Signal</keyword>
<evidence type="ECO:0000256" key="1">
    <source>
        <dbReference type="ARBA" id="ARBA00004123"/>
    </source>
</evidence>
<dbReference type="InterPro" id="IPR017441">
    <property type="entry name" value="Protein_kinase_ATP_BS"/>
</dbReference>
<protein>
    <recommendedName>
        <fullName evidence="26">Fibroblast growth factor receptor</fullName>
        <ecNumber evidence="26">2.7.10.1</ecNumber>
    </recommendedName>
</protein>
<dbReference type="InterPro" id="IPR003599">
    <property type="entry name" value="Ig_sub"/>
</dbReference>
<evidence type="ECO:0000256" key="11">
    <source>
        <dbReference type="ARBA" id="ARBA00022737"/>
    </source>
</evidence>
<dbReference type="SUPFAM" id="SSF48726">
    <property type="entry name" value="Immunoglobulin"/>
    <property type="match status" value="3"/>
</dbReference>
<evidence type="ECO:0000256" key="9">
    <source>
        <dbReference type="ARBA" id="ARBA00022692"/>
    </source>
</evidence>
<keyword evidence="38" id="KW-1185">Reference proteome</keyword>
<keyword evidence="11" id="KW-0677">Repeat</keyword>
<evidence type="ECO:0000256" key="30">
    <source>
        <dbReference type="PIRSR" id="PIRSR000628-4"/>
    </source>
</evidence>
<dbReference type="InterPro" id="IPR003598">
    <property type="entry name" value="Ig_sub2"/>
</dbReference>
<keyword evidence="14 26" id="KW-0067">ATP-binding</keyword>
<evidence type="ECO:0000256" key="25">
    <source>
        <dbReference type="ARBA" id="ARBA00051243"/>
    </source>
</evidence>
<dbReference type="SMART" id="SM00409">
    <property type="entry name" value="IG"/>
    <property type="match status" value="3"/>
</dbReference>
<evidence type="ECO:0000256" key="5">
    <source>
        <dbReference type="ARBA" id="ARBA00009752"/>
    </source>
</evidence>
<keyword evidence="9 33" id="KW-0812">Transmembrane</keyword>
<evidence type="ECO:0000256" key="15">
    <source>
        <dbReference type="ARBA" id="ARBA00022843"/>
    </source>
</evidence>